<gene>
    <name evidence="1" type="ORF">H1R20_g13885</name>
</gene>
<protein>
    <submittedName>
        <fullName evidence="1">Uncharacterized protein</fullName>
    </submittedName>
</protein>
<keyword evidence="2" id="KW-1185">Reference proteome</keyword>
<evidence type="ECO:0000313" key="1">
    <source>
        <dbReference type="EMBL" id="KAJ2923209.1"/>
    </source>
</evidence>
<comment type="caution">
    <text evidence="1">The sequence shown here is derived from an EMBL/GenBank/DDBJ whole genome shotgun (WGS) entry which is preliminary data.</text>
</comment>
<proteinExistence type="predicted"/>
<name>A0A9W8IWQ9_9AGAR</name>
<organism evidence="1 2">
    <name type="scientific">Candolleomyces eurysporus</name>
    <dbReference type="NCBI Taxonomy" id="2828524"/>
    <lineage>
        <taxon>Eukaryota</taxon>
        <taxon>Fungi</taxon>
        <taxon>Dikarya</taxon>
        <taxon>Basidiomycota</taxon>
        <taxon>Agaricomycotina</taxon>
        <taxon>Agaricomycetes</taxon>
        <taxon>Agaricomycetidae</taxon>
        <taxon>Agaricales</taxon>
        <taxon>Agaricineae</taxon>
        <taxon>Psathyrellaceae</taxon>
        <taxon>Candolleomyces</taxon>
    </lineage>
</organism>
<sequence>MLTTSGSRSNYGALGGQEKWGHRRIPAGDKKQGFWRARELTIGDGCLLGFLCLTHCRYLTDIIFYPQQSHMTR</sequence>
<dbReference type="AlphaFoldDB" id="A0A9W8IWQ9"/>
<accession>A0A9W8IWQ9</accession>
<reference evidence="1" key="1">
    <citation type="submission" date="2022-06" db="EMBL/GenBank/DDBJ databases">
        <title>Genome Sequence of Candolleomyces eurysporus.</title>
        <authorList>
            <person name="Buettner E."/>
        </authorList>
    </citation>
    <scope>NUCLEOTIDE SEQUENCE</scope>
    <source>
        <strain evidence="1">VTCC 930004</strain>
    </source>
</reference>
<dbReference type="EMBL" id="JANBPK010001390">
    <property type="protein sequence ID" value="KAJ2923209.1"/>
    <property type="molecule type" value="Genomic_DNA"/>
</dbReference>
<feature type="non-terminal residue" evidence="1">
    <location>
        <position position="73"/>
    </location>
</feature>
<dbReference type="Proteomes" id="UP001140091">
    <property type="component" value="Unassembled WGS sequence"/>
</dbReference>
<evidence type="ECO:0000313" key="2">
    <source>
        <dbReference type="Proteomes" id="UP001140091"/>
    </source>
</evidence>